<evidence type="ECO:0000256" key="4">
    <source>
        <dbReference type="ARBA" id="ARBA00023136"/>
    </source>
</evidence>
<evidence type="ECO:0000256" key="5">
    <source>
        <dbReference type="ARBA" id="ARBA00023237"/>
    </source>
</evidence>
<accession>A0A6B9ZQC9</accession>
<dbReference type="Gene3D" id="1.25.40.390">
    <property type="match status" value="1"/>
</dbReference>
<evidence type="ECO:0000259" key="6">
    <source>
        <dbReference type="Pfam" id="PF07980"/>
    </source>
</evidence>
<dbReference type="Pfam" id="PF14322">
    <property type="entry name" value="SusD-like_3"/>
    <property type="match status" value="1"/>
</dbReference>
<organism evidence="8 9">
    <name type="scientific">Chitinophaga agri</name>
    <dbReference type="NCBI Taxonomy" id="2703787"/>
    <lineage>
        <taxon>Bacteria</taxon>
        <taxon>Pseudomonadati</taxon>
        <taxon>Bacteroidota</taxon>
        <taxon>Chitinophagia</taxon>
        <taxon>Chitinophagales</taxon>
        <taxon>Chitinophagaceae</taxon>
        <taxon>Chitinophaga</taxon>
    </lineage>
</organism>
<evidence type="ECO:0000256" key="1">
    <source>
        <dbReference type="ARBA" id="ARBA00004442"/>
    </source>
</evidence>
<comment type="similarity">
    <text evidence="2">Belongs to the SusD family.</text>
</comment>
<dbReference type="PROSITE" id="PS51257">
    <property type="entry name" value="PROKAR_LIPOPROTEIN"/>
    <property type="match status" value="1"/>
</dbReference>
<evidence type="ECO:0000259" key="7">
    <source>
        <dbReference type="Pfam" id="PF14322"/>
    </source>
</evidence>
<keyword evidence="4" id="KW-0472">Membrane</keyword>
<evidence type="ECO:0000313" key="8">
    <source>
        <dbReference type="EMBL" id="QHS63625.1"/>
    </source>
</evidence>
<reference evidence="8 9" key="1">
    <citation type="submission" date="2020-01" db="EMBL/GenBank/DDBJ databases">
        <title>Complete genome sequence of Chitinophaga sp. H33E-04 isolated from quinoa roots.</title>
        <authorList>
            <person name="Weon H.-Y."/>
            <person name="Lee S.A."/>
        </authorList>
    </citation>
    <scope>NUCLEOTIDE SEQUENCE [LARGE SCALE GENOMIC DNA]</scope>
    <source>
        <strain evidence="8 9">H33E-04</strain>
    </source>
</reference>
<dbReference type="SUPFAM" id="SSF48452">
    <property type="entry name" value="TPR-like"/>
    <property type="match status" value="1"/>
</dbReference>
<keyword evidence="5" id="KW-0998">Cell outer membrane</keyword>
<gene>
    <name evidence="8" type="ORF">GWR21_29810</name>
</gene>
<evidence type="ECO:0000256" key="3">
    <source>
        <dbReference type="ARBA" id="ARBA00022729"/>
    </source>
</evidence>
<dbReference type="InterPro" id="IPR012944">
    <property type="entry name" value="SusD_RagB_dom"/>
</dbReference>
<comment type="subcellular location">
    <subcellularLocation>
        <location evidence="1">Cell outer membrane</location>
    </subcellularLocation>
</comment>
<proteinExistence type="inferred from homology"/>
<dbReference type="EMBL" id="CP048113">
    <property type="protein sequence ID" value="QHS63625.1"/>
    <property type="molecule type" value="Genomic_DNA"/>
</dbReference>
<dbReference type="InterPro" id="IPR011990">
    <property type="entry name" value="TPR-like_helical_dom_sf"/>
</dbReference>
<dbReference type="InterPro" id="IPR033985">
    <property type="entry name" value="SusD-like_N"/>
</dbReference>
<dbReference type="RefSeq" id="WP_162335341.1">
    <property type="nucleotide sequence ID" value="NZ_CP048113.1"/>
</dbReference>
<protein>
    <submittedName>
        <fullName evidence="8">RagB/SusD family nutrient uptake outer membrane protein</fullName>
    </submittedName>
</protein>
<evidence type="ECO:0000313" key="9">
    <source>
        <dbReference type="Proteomes" id="UP000476411"/>
    </source>
</evidence>
<keyword evidence="9" id="KW-1185">Reference proteome</keyword>
<name>A0A6B9ZQC9_9BACT</name>
<dbReference type="AlphaFoldDB" id="A0A6B9ZQC9"/>
<sequence length="452" mass="50982">MKRVIYLMAALLVVTGCRKYVEIDQIGTRTFKYTSDYRAILDNNNIMEGGISLSIYSGDDTRLLDSSKQVGLTDINANAYTWQPQYWSDIQGDVDWEKLYKIIYTCNEVMNGVLTSEKGTEDDKKQLYAEALVHRAYSYWCLVSLYAKQYDAATAATDPGVPLLLTPDLFASLKRASVATVYNQIISDVKEAIPALPDLPDYNTRPAKSAAYAILARTYLGMRDFANAKHYADLSLSIQSDILDLRQYTTNIAAFPYRLNDKEVIFSKIVNGFTFQGIQLDTALLSLLGDKDLRYTLFVRPGASFFPAFTGYGYWRYRYSREGNAIANGPTVAEMMLVKAECAARENDVNTAIDLLNTLREKRFAAADYTALQAGTAADALNSVVNERRREFFGTGLRWLDQKRLNKDAAFAATVTRRFKGVDYTLEPNSNRYVYPIGQKYILLNPEIEQNP</sequence>
<dbReference type="Pfam" id="PF07980">
    <property type="entry name" value="SusD_RagB"/>
    <property type="match status" value="1"/>
</dbReference>
<keyword evidence="3" id="KW-0732">Signal</keyword>
<evidence type="ECO:0000256" key="2">
    <source>
        <dbReference type="ARBA" id="ARBA00006275"/>
    </source>
</evidence>
<dbReference type="GO" id="GO:0009279">
    <property type="term" value="C:cell outer membrane"/>
    <property type="evidence" value="ECO:0007669"/>
    <property type="project" value="UniProtKB-SubCell"/>
</dbReference>
<feature type="domain" description="RagB/SusD" evidence="6">
    <location>
        <begin position="333"/>
        <end position="452"/>
    </location>
</feature>
<feature type="domain" description="SusD-like N-terminal" evidence="7">
    <location>
        <begin position="73"/>
        <end position="220"/>
    </location>
</feature>
<dbReference type="KEGG" id="chih:GWR21_29810"/>
<dbReference type="Proteomes" id="UP000476411">
    <property type="component" value="Chromosome"/>
</dbReference>